<dbReference type="EMBL" id="DS028101">
    <property type="protein sequence ID" value="KMP10222.1"/>
    <property type="molecule type" value="Genomic_DNA"/>
</dbReference>
<reference evidence="3" key="1">
    <citation type="journal article" date="2010" name="Genome Res.">
        <title>Population genomic sequencing of Coccidioides fungi reveals recent hybridization and transposon control.</title>
        <authorList>
            <person name="Neafsey D.E."/>
            <person name="Barker B.M."/>
            <person name="Sharpton T.J."/>
            <person name="Stajich J.E."/>
            <person name="Park D.J."/>
            <person name="Whiston E."/>
            <person name="Hung C.-Y."/>
            <person name="McMahan C."/>
            <person name="White J."/>
            <person name="Sykes S."/>
            <person name="Heiman D."/>
            <person name="Young S."/>
            <person name="Zeng Q."/>
            <person name="Abouelleil A."/>
            <person name="Aftuck L."/>
            <person name="Bessette D."/>
            <person name="Brown A."/>
            <person name="FitzGerald M."/>
            <person name="Lui A."/>
            <person name="Macdonald J.P."/>
            <person name="Priest M."/>
            <person name="Orbach M.J."/>
            <person name="Galgiani J.N."/>
            <person name="Kirkland T.N."/>
            <person name="Cole G.T."/>
            <person name="Birren B.W."/>
            <person name="Henn M.R."/>
            <person name="Taylor J.W."/>
            <person name="Rounsley S.D."/>
        </authorList>
    </citation>
    <scope>NUCLEOTIDE SEQUENCE [LARGE SCALE GENOMIC DNA]</scope>
    <source>
        <strain evidence="3">RMSCC 2394</strain>
    </source>
</reference>
<dbReference type="STRING" id="404692.A0A0J7BIN5"/>
<evidence type="ECO:0000313" key="2">
    <source>
        <dbReference type="EMBL" id="KMP10222.1"/>
    </source>
</evidence>
<gene>
    <name evidence="2" type="ORF">CIRG_09903</name>
</gene>
<name>A0A0J7BIN5_COCIT</name>
<sequence>MMSLISASWCLLHLSLMLLRFEPTIIRNLEGQEKKILSWKQENWERKLDLSHMLLSYAYETLATTLSYYKQFTNTPLDAKVIQSQQKALMVRVRTLAGTNKEIPNLPILKFDAAANIVILCASVGVFAICPKLHNLKLIDSKNYASQLRKSPLYQLEWITTDKVKEELEIINYGLFLPKKLQDYVIALQGMGSKVLNHMERTLHEMLKAGLRVIAGELASILLKSNEFTVFANIMIICACLGVYAMDLQGDKDIHHYMNFEAHAAQLHLSPLYKSVKITSEKAQTKFDCIILFQPKEDC</sequence>
<protein>
    <submittedName>
        <fullName evidence="2">Uncharacterized protein</fullName>
    </submittedName>
</protein>
<feature type="chain" id="PRO_5005286090" evidence="1">
    <location>
        <begin position="27"/>
        <end position="299"/>
    </location>
</feature>
<evidence type="ECO:0000313" key="3">
    <source>
        <dbReference type="Proteomes" id="UP000054565"/>
    </source>
</evidence>
<feature type="signal peptide" evidence="1">
    <location>
        <begin position="1"/>
        <end position="26"/>
    </location>
</feature>
<proteinExistence type="predicted"/>
<dbReference type="Proteomes" id="UP000054565">
    <property type="component" value="Unassembled WGS sequence"/>
</dbReference>
<dbReference type="AlphaFoldDB" id="A0A0J7BIN5"/>
<accession>A0A0J7BIN5</accession>
<organism evidence="2 3">
    <name type="scientific">Coccidioides immitis RMSCC 2394</name>
    <dbReference type="NCBI Taxonomy" id="404692"/>
    <lineage>
        <taxon>Eukaryota</taxon>
        <taxon>Fungi</taxon>
        <taxon>Dikarya</taxon>
        <taxon>Ascomycota</taxon>
        <taxon>Pezizomycotina</taxon>
        <taxon>Eurotiomycetes</taxon>
        <taxon>Eurotiomycetidae</taxon>
        <taxon>Onygenales</taxon>
        <taxon>Onygenaceae</taxon>
        <taxon>Coccidioides</taxon>
    </lineage>
</organism>
<evidence type="ECO:0000256" key="1">
    <source>
        <dbReference type="SAM" id="SignalP"/>
    </source>
</evidence>
<keyword evidence="1" id="KW-0732">Signal</keyword>